<name>A0A0F9UHP3_9ZZZZ</name>
<dbReference type="EMBL" id="LAZR01000092">
    <property type="protein sequence ID" value="KKN92755.1"/>
    <property type="molecule type" value="Genomic_DNA"/>
</dbReference>
<comment type="caution">
    <text evidence="1">The sequence shown here is derived from an EMBL/GenBank/DDBJ whole genome shotgun (WGS) entry which is preliminary data.</text>
</comment>
<proteinExistence type="predicted"/>
<reference evidence="1" key="1">
    <citation type="journal article" date="2015" name="Nature">
        <title>Complex archaea that bridge the gap between prokaryotes and eukaryotes.</title>
        <authorList>
            <person name="Spang A."/>
            <person name="Saw J.H."/>
            <person name="Jorgensen S.L."/>
            <person name="Zaremba-Niedzwiedzka K."/>
            <person name="Martijn J."/>
            <person name="Lind A.E."/>
            <person name="van Eijk R."/>
            <person name="Schleper C."/>
            <person name="Guy L."/>
            <person name="Ettema T.J."/>
        </authorList>
    </citation>
    <scope>NUCLEOTIDE SEQUENCE</scope>
</reference>
<accession>A0A0F9UHP3</accession>
<dbReference type="AlphaFoldDB" id="A0A0F9UHP3"/>
<gene>
    <name evidence="1" type="ORF">LCGC14_0204980</name>
</gene>
<protein>
    <submittedName>
        <fullName evidence="1">Uncharacterized protein</fullName>
    </submittedName>
</protein>
<organism evidence="1">
    <name type="scientific">marine sediment metagenome</name>
    <dbReference type="NCBI Taxonomy" id="412755"/>
    <lineage>
        <taxon>unclassified sequences</taxon>
        <taxon>metagenomes</taxon>
        <taxon>ecological metagenomes</taxon>
    </lineage>
</organism>
<sequence>MALVWYFGVNRLQTAANVDLAARAEVFSGMVMYDAQFRERIVATVRDSNDPDLSARKDSIAALLQSLAVVASSD</sequence>
<evidence type="ECO:0000313" key="1">
    <source>
        <dbReference type="EMBL" id="KKN92755.1"/>
    </source>
</evidence>